<keyword evidence="1" id="KW-1133">Transmembrane helix</keyword>
<sequence length="112" mass="12311">MNTSFLILFFVVGGLLIGLSLPLIYGKVPPNLWYGFRVRRTLDDPSIWYPANAYAGWQILWVGVVGMVVAVATYLIPNVELGVYASIVGVTYGVGVVVMLVRSFVYLGKLPK</sequence>
<dbReference type="EMBL" id="SJPW01000004">
    <property type="protein sequence ID" value="TWU54917.1"/>
    <property type="molecule type" value="Genomic_DNA"/>
</dbReference>
<proteinExistence type="predicted"/>
<feature type="transmembrane region" description="Helical" evidence="1">
    <location>
        <begin position="6"/>
        <end position="26"/>
    </location>
</feature>
<evidence type="ECO:0000256" key="1">
    <source>
        <dbReference type="SAM" id="Phobius"/>
    </source>
</evidence>
<keyword evidence="1" id="KW-0812">Transmembrane</keyword>
<name>A0A5C6F3B1_9BACT</name>
<dbReference type="InterPro" id="IPR025962">
    <property type="entry name" value="SdpI/YhfL"/>
</dbReference>
<comment type="caution">
    <text evidence="2">The sequence shown here is derived from an EMBL/GenBank/DDBJ whole genome shotgun (WGS) entry which is preliminary data.</text>
</comment>
<evidence type="ECO:0000313" key="3">
    <source>
        <dbReference type="Proteomes" id="UP000318288"/>
    </source>
</evidence>
<reference evidence="2 3" key="1">
    <citation type="submission" date="2019-02" db="EMBL/GenBank/DDBJ databases">
        <title>Deep-cultivation of Planctomycetes and their phenomic and genomic characterization uncovers novel biology.</title>
        <authorList>
            <person name="Wiegand S."/>
            <person name="Jogler M."/>
            <person name="Boedeker C."/>
            <person name="Pinto D."/>
            <person name="Vollmers J."/>
            <person name="Rivas-Marin E."/>
            <person name="Kohn T."/>
            <person name="Peeters S.H."/>
            <person name="Heuer A."/>
            <person name="Rast P."/>
            <person name="Oberbeckmann S."/>
            <person name="Bunk B."/>
            <person name="Jeske O."/>
            <person name="Meyerdierks A."/>
            <person name="Storesund J.E."/>
            <person name="Kallscheuer N."/>
            <person name="Luecker S."/>
            <person name="Lage O.M."/>
            <person name="Pohl T."/>
            <person name="Merkel B.J."/>
            <person name="Hornburger P."/>
            <person name="Mueller R.-W."/>
            <person name="Bruemmer F."/>
            <person name="Labrenz M."/>
            <person name="Spormann A.M."/>
            <person name="Op Den Camp H."/>
            <person name="Overmann J."/>
            <person name="Amann R."/>
            <person name="Jetten M.S.M."/>
            <person name="Mascher T."/>
            <person name="Medema M.H."/>
            <person name="Devos D.P."/>
            <person name="Kaster A.-K."/>
            <person name="Ovreas L."/>
            <person name="Rohde M."/>
            <person name="Galperin M.Y."/>
            <person name="Jogler C."/>
        </authorList>
    </citation>
    <scope>NUCLEOTIDE SEQUENCE [LARGE SCALE GENOMIC DNA]</scope>
    <source>
        <strain evidence="2 3">Poly51</strain>
    </source>
</reference>
<gene>
    <name evidence="2" type="ORF">Poly51_36470</name>
</gene>
<evidence type="ECO:0000313" key="2">
    <source>
        <dbReference type="EMBL" id="TWU54917.1"/>
    </source>
</evidence>
<protein>
    <recommendedName>
        <fullName evidence="4">SdpI/YhfL protein family protein</fullName>
    </recommendedName>
</protein>
<keyword evidence="1" id="KW-0472">Membrane</keyword>
<dbReference type="RefSeq" id="WP_146459060.1">
    <property type="nucleotide sequence ID" value="NZ_SJPW01000004.1"/>
</dbReference>
<keyword evidence="3" id="KW-1185">Reference proteome</keyword>
<dbReference type="OrthoDB" id="34574at2"/>
<evidence type="ECO:0008006" key="4">
    <source>
        <dbReference type="Google" id="ProtNLM"/>
    </source>
</evidence>
<feature type="transmembrane region" description="Helical" evidence="1">
    <location>
        <begin position="47"/>
        <end position="76"/>
    </location>
</feature>
<dbReference type="Proteomes" id="UP000318288">
    <property type="component" value="Unassembled WGS sequence"/>
</dbReference>
<accession>A0A5C6F3B1</accession>
<dbReference type="AlphaFoldDB" id="A0A5C6F3B1"/>
<feature type="transmembrane region" description="Helical" evidence="1">
    <location>
        <begin position="82"/>
        <end position="107"/>
    </location>
</feature>
<dbReference type="Pfam" id="PF13630">
    <property type="entry name" value="SdpI"/>
    <property type="match status" value="1"/>
</dbReference>
<organism evidence="2 3">
    <name type="scientific">Rubripirellula tenax</name>
    <dbReference type="NCBI Taxonomy" id="2528015"/>
    <lineage>
        <taxon>Bacteria</taxon>
        <taxon>Pseudomonadati</taxon>
        <taxon>Planctomycetota</taxon>
        <taxon>Planctomycetia</taxon>
        <taxon>Pirellulales</taxon>
        <taxon>Pirellulaceae</taxon>
        <taxon>Rubripirellula</taxon>
    </lineage>
</organism>